<sequence length="84" mass="9607">MKYRIGISLTLFLLISMLFMPLAVSADDGKSIIKEMVQAPADYSVGLIISPYAIFEIDRFIMSGYGDIDGRLFMYPNWVFLRIF</sequence>
<accession>X0ZEI3</accession>
<dbReference type="EMBL" id="BARS01052894">
    <property type="protein sequence ID" value="GAG46756.1"/>
    <property type="molecule type" value="Genomic_DNA"/>
</dbReference>
<dbReference type="AlphaFoldDB" id="X0ZEI3"/>
<name>X0ZEI3_9ZZZZ</name>
<protein>
    <submittedName>
        <fullName evidence="1">Uncharacterized protein</fullName>
    </submittedName>
</protein>
<gene>
    <name evidence="1" type="ORF">S01H1_78579</name>
</gene>
<evidence type="ECO:0000313" key="1">
    <source>
        <dbReference type="EMBL" id="GAG46756.1"/>
    </source>
</evidence>
<comment type="caution">
    <text evidence="1">The sequence shown here is derived from an EMBL/GenBank/DDBJ whole genome shotgun (WGS) entry which is preliminary data.</text>
</comment>
<proteinExistence type="predicted"/>
<reference evidence="1" key="1">
    <citation type="journal article" date="2014" name="Front. Microbiol.">
        <title>High frequency of phylogenetically diverse reductive dehalogenase-homologous genes in deep subseafloor sedimentary metagenomes.</title>
        <authorList>
            <person name="Kawai M."/>
            <person name="Futagami T."/>
            <person name="Toyoda A."/>
            <person name="Takaki Y."/>
            <person name="Nishi S."/>
            <person name="Hori S."/>
            <person name="Arai W."/>
            <person name="Tsubouchi T."/>
            <person name="Morono Y."/>
            <person name="Uchiyama I."/>
            <person name="Ito T."/>
            <person name="Fujiyama A."/>
            <person name="Inagaki F."/>
            <person name="Takami H."/>
        </authorList>
    </citation>
    <scope>NUCLEOTIDE SEQUENCE</scope>
    <source>
        <strain evidence="1">Expedition CK06-06</strain>
    </source>
</reference>
<organism evidence="1">
    <name type="scientific">marine sediment metagenome</name>
    <dbReference type="NCBI Taxonomy" id="412755"/>
    <lineage>
        <taxon>unclassified sequences</taxon>
        <taxon>metagenomes</taxon>
        <taxon>ecological metagenomes</taxon>
    </lineage>
</organism>